<dbReference type="HOGENOM" id="CLU_070615_0_0_1"/>
<sequence length="248" mass="29209">MSGYSDTNYNYNAYGEYSWDEWDMGMNYFDYYDMTQYNTYLASPTDLDQFPLESQPLSRYSSSGGSSYQSAVPSSPETDYIPYGNDTADPFLFDQNMPSPAFLDTGSPPMYMGHHLETPRTVPTSAGRPRCPSKPPFKRRADLNRHITHMHKPATLSSYPCDYPRCARRHDPFHRRDHFRDHLREFHREDIEKRGVSVDETWYEDRNTVTSWWRCNRCLRRVSVDKHGFECPLCKAMCCAKRQEVRRR</sequence>
<feature type="compositionally biased region" description="Low complexity" evidence="1">
    <location>
        <begin position="54"/>
        <end position="75"/>
    </location>
</feature>
<evidence type="ECO:0008006" key="4">
    <source>
        <dbReference type="Google" id="ProtNLM"/>
    </source>
</evidence>
<feature type="region of interest" description="Disordered" evidence="1">
    <location>
        <begin position="52"/>
        <end position="79"/>
    </location>
</feature>
<evidence type="ECO:0000313" key="2">
    <source>
        <dbReference type="EMBL" id="KFH45053.1"/>
    </source>
</evidence>
<dbReference type="EMBL" id="JPKY01000038">
    <property type="protein sequence ID" value="KFH45053.1"/>
    <property type="molecule type" value="Genomic_DNA"/>
</dbReference>
<proteinExistence type="predicted"/>
<feature type="region of interest" description="Disordered" evidence="1">
    <location>
        <begin position="118"/>
        <end position="139"/>
    </location>
</feature>
<evidence type="ECO:0000256" key="1">
    <source>
        <dbReference type="SAM" id="MobiDB-lite"/>
    </source>
</evidence>
<dbReference type="OrthoDB" id="2687452at2759"/>
<organism evidence="2 3">
    <name type="scientific">Hapsidospora chrysogenum (strain ATCC 11550 / CBS 779.69 / DSM 880 / IAM 14645 / JCM 23072 / IMI 49137)</name>
    <name type="common">Acremonium chrysogenum</name>
    <dbReference type="NCBI Taxonomy" id="857340"/>
    <lineage>
        <taxon>Eukaryota</taxon>
        <taxon>Fungi</taxon>
        <taxon>Dikarya</taxon>
        <taxon>Ascomycota</taxon>
        <taxon>Pezizomycotina</taxon>
        <taxon>Sordariomycetes</taxon>
        <taxon>Hypocreomycetidae</taxon>
        <taxon>Hypocreales</taxon>
        <taxon>Bionectriaceae</taxon>
        <taxon>Hapsidospora</taxon>
    </lineage>
</organism>
<protein>
    <recommendedName>
        <fullName evidence="4">C2H2-type domain-containing protein</fullName>
    </recommendedName>
</protein>
<dbReference type="STRING" id="857340.A0A086T6S1"/>
<dbReference type="AlphaFoldDB" id="A0A086T6S1"/>
<gene>
    <name evidence="2" type="ORF">ACRE_041580</name>
</gene>
<accession>A0A086T6S1</accession>
<comment type="caution">
    <text evidence="2">The sequence shown here is derived from an EMBL/GenBank/DDBJ whole genome shotgun (WGS) entry which is preliminary data.</text>
</comment>
<evidence type="ECO:0000313" key="3">
    <source>
        <dbReference type="Proteomes" id="UP000029964"/>
    </source>
</evidence>
<dbReference type="Proteomes" id="UP000029964">
    <property type="component" value="Unassembled WGS sequence"/>
</dbReference>
<reference evidence="3" key="1">
    <citation type="journal article" date="2014" name="Genome Announc.">
        <title>Genome sequence and annotation of Acremonium chrysogenum, producer of the beta-lactam antibiotic cephalosporin C.</title>
        <authorList>
            <person name="Terfehr D."/>
            <person name="Dahlmann T.A."/>
            <person name="Specht T."/>
            <person name="Zadra I."/>
            <person name="Kuernsteiner H."/>
            <person name="Kueck U."/>
        </authorList>
    </citation>
    <scope>NUCLEOTIDE SEQUENCE [LARGE SCALE GENOMIC DNA]</scope>
    <source>
        <strain evidence="3">ATCC 11550 / CBS 779.69 / DSM 880 / IAM 14645 / JCM 23072 / IMI 49137</strain>
    </source>
</reference>
<name>A0A086T6S1_HAPC1</name>
<keyword evidence="3" id="KW-1185">Reference proteome</keyword>